<dbReference type="Pfam" id="PF10688">
    <property type="entry name" value="Imp-YgjV"/>
    <property type="match status" value="1"/>
</dbReference>
<name>A0A1H9FW88_9SPIR</name>
<gene>
    <name evidence="2" type="ORF">SAMN04487977_104186</name>
</gene>
<feature type="transmembrane region" description="Helical" evidence="1">
    <location>
        <begin position="54"/>
        <end position="71"/>
    </location>
</feature>
<keyword evidence="1" id="KW-1133">Transmembrane helix</keyword>
<keyword evidence="3" id="KW-1185">Reference proteome</keyword>
<sequence>MDMRFILELIGYTGSLLVIVSMLMTSVVKLRIINTIGSVIFCGYAIAIHSYPTAAMQICLIIINMINLYKLNNTKKEYSAISTTAGDGFLAHFLFANGTDIKIFFPNFSAPQAEDKIFIITCGEVPAGIFIAKDEGNGVLMAKLDYTTPAYRDCSAGKFLYTHLTRLGIKKIYAETKIPTHEKYLQKMGFSQDGDSSKFVKEL</sequence>
<feature type="transmembrane region" description="Helical" evidence="1">
    <location>
        <begin position="6"/>
        <end position="25"/>
    </location>
</feature>
<keyword evidence="1" id="KW-0812">Transmembrane</keyword>
<keyword evidence="1" id="KW-0472">Membrane</keyword>
<dbReference type="InterPro" id="IPR016181">
    <property type="entry name" value="Acyl_CoA_acyltransferase"/>
</dbReference>
<dbReference type="AlphaFoldDB" id="A0A1H9FW88"/>
<dbReference type="RefSeq" id="WP_074643147.1">
    <property type="nucleotide sequence ID" value="NZ_FOFU01000004.1"/>
</dbReference>
<dbReference type="Proteomes" id="UP000182360">
    <property type="component" value="Unassembled WGS sequence"/>
</dbReference>
<protein>
    <submittedName>
        <fullName evidence="2">Inner membrane protein</fullName>
    </submittedName>
</protein>
<dbReference type="EMBL" id="FOFU01000004">
    <property type="protein sequence ID" value="SEQ42127.1"/>
    <property type="molecule type" value="Genomic_DNA"/>
</dbReference>
<accession>A0A1H9FW88</accession>
<proteinExistence type="predicted"/>
<evidence type="ECO:0000313" key="2">
    <source>
        <dbReference type="EMBL" id="SEQ42127.1"/>
    </source>
</evidence>
<reference evidence="2 3" key="1">
    <citation type="submission" date="2016-10" db="EMBL/GenBank/DDBJ databases">
        <authorList>
            <person name="de Groot N.N."/>
        </authorList>
    </citation>
    <scope>NUCLEOTIDE SEQUENCE [LARGE SCALE GENOMIC DNA]</scope>
    <source>
        <strain evidence="2 3">B25</strain>
    </source>
</reference>
<evidence type="ECO:0000313" key="3">
    <source>
        <dbReference type="Proteomes" id="UP000182360"/>
    </source>
</evidence>
<dbReference type="SUPFAM" id="SSF55729">
    <property type="entry name" value="Acyl-CoA N-acyltransferases (Nat)"/>
    <property type="match status" value="1"/>
</dbReference>
<organism evidence="2 3">
    <name type="scientific">Treponema bryantii</name>
    <dbReference type="NCBI Taxonomy" id="163"/>
    <lineage>
        <taxon>Bacteria</taxon>
        <taxon>Pseudomonadati</taxon>
        <taxon>Spirochaetota</taxon>
        <taxon>Spirochaetia</taxon>
        <taxon>Spirochaetales</taxon>
        <taxon>Treponemataceae</taxon>
        <taxon>Treponema</taxon>
    </lineage>
</organism>
<evidence type="ECO:0000256" key="1">
    <source>
        <dbReference type="SAM" id="Phobius"/>
    </source>
</evidence>
<dbReference type="InterPro" id="IPR019629">
    <property type="entry name" value="Uncharacterised_HI1736/YgjV"/>
</dbReference>
<dbReference type="OrthoDB" id="677174at2"/>
<dbReference type="STRING" id="163.SAMN04487775_10934"/>